<sequence length="838" mass="93264">MAKLLILHAPQVVFSSSRSLVSATTTLYRRPLLLNSNFTSSDSHSSSHIVPCLRSRRFSARAFDDSPASSAELEKDQQEQPRDGVEEYPTGEMVYEDRNAWESFVVKFRMLFAYPWQRVRKGSVLTMTLRGQISDQLKSRFTSVLSLPQISENLVKAAYDPRIAGVYLHIEPLSCGWGKVEEIRRHILDFKKSGKFIVGYINICGLKEYYLGCACSELYAPPSAYSFLYGLTVQASFLGDQQEQPRDGVEEYPTGEMVYEDRNAWESFVVKFRMLFAYPWQRVRKGSVLTMTLRGQISDQLKSRFTSVLSLPQISENLVKAAYDPRIAGVYLHIEPLSCGWGKVEEIRRHILDFKKSGKFIVGYINICGLKEYYLGCACSELYAPPSAYSFLYGLTVQASFLGGVFEKVGIEPQVQRIGKYKSAGDQLARKSISEENYEMLSVLLDNIYANWLDGVSDSTGKKREDVESFINQGVYEIEKLKEEGLIKDIRYDDEVISMLKERLGVEKDKKLPTVDYKKYSGVKKSTLGLSGGRDQIAIIRAGGSISRVKGPLSTPGSSIVAEQLIEKIRSVRENKKYKAAVIRIDSPGGDALASDLMWREIKLLAETKPVIASMSDVAASGGYYMAMAANTIVAENLTLTGSIGVVTARFTLAKLYEKIGFNKETISRGKYAELLGAEERPFKPEEAELFGKSAQHAYQLFRNKAALSRSMPVDKMEEVAQGRVWTGKDAHSRGLVDALGGLSRAIAIAKQKANIPLDKKVTLVEISRPSTSLPDILSGIGSSVIGVDRTLKGLLDELTVSKGVQARMDGIMFQQLGRDSLASPIIDLLKDYLSSLR</sequence>
<gene>
    <name evidence="7" type="ORF">F2Q69_00051541</name>
</gene>
<name>A0A8S9PL20_BRACR</name>
<evidence type="ECO:0000256" key="4">
    <source>
        <dbReference type="ARBA" id="ARBA00022825"/>
    </source>
</evidence>
<dbReference type="AlphaFoldDB" id="A0A8S9PL20"/>
<dbReference type="EMBL" id="QGKX02001347">
    <property type="protein sequence ID" value="KAF3521998.1"/>
    <property type="molecule type" value="Genomic_DNA"/>
</dbReference>
<evidence type="ECO:0000259" key="6">
    <source>
        <dbReference type="Pfam" id="PF01343"/>
    </source>
</evidence>
<dbReference type="InterPro" id="IPR004635">
    <property type="entry name" value="Pept_S49_SppA"/>
</dbReference>
<keyword evidence="4" id="KW-0720">Serine protease</keyword>
<evidence type="ECO:0000313" key="7">
    <source>
        <dbReference type="EMBL" id="KAF3521998.1"/>
    </source>
</evidence>
<dbReference type="PANTHER" id="PTHR33209">
    <property type="entry name" value="PROTEASE 4"/>
    <property type="match status" value="1"/>
</dbReference>
<dbReference type="Pfam" id="PF01343">
    <property type="entry name" value="Peptidase_S49"/>
    <property type="match status" value="2"/>
</dbReference>
<dbReference type="Proteomes" id="UP000712600">
    <property type="component" value="Unassembled WGS sequence"/>
</dbReference>
<comment type="caution">
    <text evidence="7">The sequence shown here is derived from an EMBL/GenBank/DDBJ whole genome shotgun (WGS) entry which is preliminary data.</text>
</comment>
<keyword evidence="2" id="KW-0645">Protease</keyword>
<evidence type="ECO:0000256" key="2">
    <source>
        <dbReference type="ARBA" id="ARBA00022670"/>
    </source>
</evidence>
<evidence type="ECO:0000313" key="8">
    <source>
        <dbReference type="Proteomes" id="UP000712600"/>
    </source>
</evidence>
<dbReference type="InterPro" id="IPR002142">
    <property type="entry name" value="Peptidase_S49"/>
</dbReference>
<dbReference type="InterPro" id="IPR047217">
    <property type="entry name" value="S49_SppA_67K_type_N"/>
</dbReference>
<dbReference type="SUPFAM" id="SSF52096">
    <property type="entry name" value="ClpP/crotonase"/>
    <property type="match status" value="3"/>
</dbReference>
<evidence type="ECO:0000256" key="1">
    <source>
        <dbReference type="ARBA" id="ARBA00008683"/>
    </source>
</evidence>
<dbReference type="NCBIfam" id="TIGR00706">
    <property type="entry name" value="SppA_dom"/>
    <property type="match status" value="1"/>
</dbReference>
<feature type="domain" description="Peptidase S49" evidence="6">
    <location>
        <begin position="355"/>
        <end position="506"/>
    </location>
</feature>
<comment type="similarity">
    <text evidence="1">Belongs to the peptidase S49 family.</text>
</comment>
<reference evidence="7" key="1">
    <citation type="submission" date="2019-12" db="EMBL/GenBank/DDBJ databases">
        <title>Genome sequencing and annotation of Brassica cretica.</title>
        <authorList>
            <person name="Studholme D.J."/>
            <person name="Sarris P."/>
        </authorList>
    </citation>
    <scope>NUCLEOTIDE SEQUENCE</scope>
    <source>
        <strain evidence="7">PFS-109/04</strain>
        <tissue evidence="7">Leaf</tissue>
    </source>
</reference>
<protein>
    <recommendedName>
        <fullName evidence="6">Peptidase S49 domain-containing protein</fullName>
    </recommendedName>
</protein>
<feature type="region of interest" description="Disordered" evidence="5">
    <location>
        <begin position="66"/>
        <end position="89"/>
    </location>
</feature>
<evidence type="ECO:0000256" key="3">
    <source>
        <dbReference type="ARBA" id="ARBA00022801"/>
    </source>
</evidence>
<dbReference type="InterPro" id="IPR029045">
    <property type="entry name" value="ClpP/crotonase-like_dom_sf"/>
</dbReference>
<dbReference type="InterPro" id="IPR047272">
    <property type="entry name" value="S49_SppA_C"/>
</dbReference>
<feature type="domain" description="Peptidase S49" evidence="6">
    <location>
        <begin position="605"/>
        <end position="756"/>
    </location>
</feature>
<dbReference type="CDD" id="cd07018">
    <property type="entry name" value="S49_SppA_67K_type"/>
    <property type="match status" value="1"/>
</dbReference>
<evidence type="ECO:0000256" key="5">
    <source>
        <dbReference type="SAM" id="MobiDB-lite"/>
    </source>
</evidence>
<accession>A0A8S9PL20</accession>
<proteinExistence type="inferred from homology"/>
<keyword evidence="3" id="KW-0378">Hydrolase</keyword>
<dbReference type="Gene3D" id="3.90.226.10">
    <property type="entry name" value="2-enoyl-CoA Hydratase, Chain A, domain 1"/>
    <property type="match status" value="4"/>
</dbReference>
<dbReference type="PANTHER" id="PTHR33209:SF1">
    <property type="entry name" value="PEPTIDASE S49 DOMAIN-CONTAINING PROTEIN"/>
    <property type="match status" value="1"/>
</dbReference>
<dbReference type="CDD" id="cd07023">
    <property type="entry name" value="S49_Sppa_N_C"/>
    <property type="match status" value="1"/>
</dbReference>
<dbReference type="GO" id="GO:0008236">
    <property type="term" value="F:serine-type peptidase activity"/>
    <property type="evidence" value="ECO:0007669"/>
    <property type="project" value="UniProtKB-KW"/>
</dbReference>
<organism evidence="7 8">
    <name type="scientific">Brassica cretica</name>
    <name type="common">Mustard</name>
    <dbReference type="NCBI Taxonomy" id="69181"/>
    <lineage>
        <taxon>Eukaryota</taxon>
        <taxon>Viridiplantae</taxon>
        <taxon>Streptophyta</taxon>
        <taxon>Embryophyta</taxon>
        <taxon>Tracheophyta</taxon>
        <taxon>Spermatophyta</taxon>
        <taxon>Magnoliopsida</taxon>
        <taxon>eudicotyledons</taxon>
        <taxon>Gunneridae</taxon>
        <taxon>Pentapetalae</taxon>
        <taxon>rosids</taxon>
        <taxon>malvids</taxon>
        <taxon>Brassicales</taxon>
        <taxon>Brassicaceae</taxon>
        <taxon>Brassiceae</taxon>
        <taxon>Brassica</taxon>
    </lineage>
</organism>
<feature type="compositionally biased region" description="Basic and acidic residues" evidence="5">
    <location>
        <begin position="72"/>
        <end position="85"/>
    </location>
</feature>
<dbReference type="GO" id="GO:0006508">
    <property type="term" value="P:proteolysis"/>
    <property type="evidence" value="ECO:0007669"/>
    <property type="project" value="UniProtKB-KW"/>
</dbReference>